<gene>
    <name evidence="3" type="ORF">FJ693_11480</name>
</gene>
<evidence type="ECO:0000259" key="2">
    <source>
        <dbReference type="Pfam" id="PF07811"/>
    </source>
</evidence>
<dbReference type="AlphaFoldDB" id="A0A552WQN8"/>
<reference evidence="3 4" key="1">
    <citation type="submission" date="2019-07" db="EMBL/GenBank/DDBJ databases">
        <title>Georgenia wutianyii sp. nov. and Georgenia *** sp. nov. isolated from plateau pika (Ochotona curzoniae) in the Qinghai-Tibet plateau of China.</title>
        <authorList>
            <person name="Tian Z."/>
        </authorList>
    </citation>
    <scope>NUCLEOTIDE SEQUENCE [LARGE SCALE GENOMIC DNA]</scope>
    <source>
        <strain evidence="3 4">Z446</strain>
    </source>
</reference>
<evidence type="ECO:0000313" key="4">
    <source>
        <dbReference type="Proteomes" id="UP000318693"/>
    </source>
</evidence>
<feature type="transmembrane region" description="Helical" evidence="1">
    <location>
        <begin position="21"/>
        <end position="42"/>
    </location>
</feature>
<feature type="domain" description="TadE-like" evidence="2">
    <location>
        <begin position="15"/>
        <end position="57"/>
    </location>
</feature>
<evidence type="ECO:0000256" key="1">
    <source>
        <dbReference type="SAM" id="Phobius"/>
    </source>
</evidence>
<sequence>MATRRKRWRCRSQRGASAVEFALVSPVLIVLVLGIIDFGLYINAASVVGNAAREGVRVASLGATSTEITTVVENAMSDLPGAALPATSIAPSCLTPAGTQCVSYANAAAGGTAIVKISYAHTWLTPLGLGNGATIVKSSEMRIE</sequence>
<organism evidence="3 4">
    <name type="scientific">Georgenia yuyongxinii</name>
    <dbReference type="NCBI Taxonomy" id="2589797"/>
    <lineage>
        <taxon>Bacteria</taxon>
        <taxon>Bacillati</taxon>
        <taxon>Actinomycetota</taxon>
        <taxon>Actinomycetes</taxon>
        <taxon>Micrococcales</taxon>
        <taxon>Bogoriellaceae</taxon>
        <taxon>Georgenia</taxon>
    </lineage>
</organism>
<evidence type="ECO:0000313" key="3">
    <source>
        <dbReference type="EMBL" id="TRW44929.1"/>
    </source>
</evidence>
<proteinExistence type="predicted"/>
<keyword evidence="4" id="KW-1185">Reference proteome</keyword>
<protein>
    <submittedName>
        <fullName evidence="3">Pilus assembly protein</fullName>
    </submittedName>
</protein>
<accession>A0A552WQN8</accession>
<dbReference type="Proteomes" id="UP000318693">
    <property type="component" value="Unassembled WGS sequence"/>
</dbReference>
<name>A0A552WQN8_9MICO</name>
<dbReference type="Pfam" id="PF07811">
    <property type="entry name" value="TadE"/>
    <property type="match status" value="1"/>
</dbReference>
<keyword evidence="1" id="KW-1133">Transmembrane helix</keyword>
<keyword evidence="1" id="KW-0812">Transmembrane</keyword>
<comment type="caution">
    <text evidence="3">The sequence shown here is derived from an EMBL/GenBank/DDBJ whole genome shotgun (WGS) entry which is preliminary data.</text>
</comment>
<dbReference type="RefSeq" id="WP_143418666.1">
    <property type="nucleotide sequence ID" value="NZ_VJXR01000032.1"/>
</dbReference>
<dbReference type="InterPro" id="IPR012495">
    <property type="entry name" value="TadE-like_dom"/>
</dbReference>
<dbReference type="EMBL" id="VJXR01000032">
    <property type="protein sequence ID" value="TRW44929.1"/>
    <property type="molecule type" value="Genomic_DNA"/>
</dbReference>
<keyword evidence="1" id="KW-0472">Membrane</keyword>